<dbReference type="Proteomes" id="UP000030151">
    <property type="component" value="Unassembled WGS sequence"/>
</dbReference>
<gene>
    <name evidence="2" type="ORF">X797_009295</name>
</gene>
<accession>A0A014MZ91</accession>
<evidence type="ECO:0000256" key="1">
    <source>
        <dbReference type="SAM" id="SignalP"/>
    </source>
</evidence>
<dbReference type="EMBL" id="JELW01000035">
    <property type="protein sequence ID" value="EXU97576.1"/>
    <property type="molecule type" value="Genomic_DNA"/>
</dbReference>
<reference evidence="2 3" key="1">
    <citation type="submission" date="2014-02" db="EMBL/GenBank/DDBJ databases">
        <title>The genome sequence of the entomopathogenic fungus Metarhizium robertsii ARSEF 2575.</title>
        <authorList>
            <person name="Giuliano Garisto Donzelli B."/>
            <person name="Roe B.A."/>
            <person name="Macmil S.L."/>
            <person name="Krasnoff S.B."/>
            <person name="Gibson D.M."/>
        </authorList>
    </citation>
    <scope>NUCLEOTIDE SEQUENCE [LARGE SCALE GENOMIC DNA]</scope>
    <source>
        <strain evidence="2 3">ARSEF 2575</strain>
    </source>
</reference>
<keyword evidence="1" id="KW-0732">Signal</keyword>
<name>A0A014MZ91_9HYPO</name>
<dbReference type="AlphaFoldDB" id="A0A014MZ91"/>
<dbReference type="HOGENOM" id="CLU_1722802_0_0_1"/>
<comment type="caution">
    <text evidence="2">The sequence shown here is derived from an EMBL/GenBank/DDBJ whole genome shotgun (WGS) entry which is preliminary data.</text>
</comment>
<sequence length="152" mass="16804">MKVLTALAFFFVDISAASAVNSTPIEQTLQQLQRGNQVLDLVLQYGFSPKQISDQAKAQVNDAVFAIRSAVEEAARAVHYANTSLRMDANDLEIARRNLGWAAEGQVPAVIRGAMFSCNCRELVPQQLYTRGIRNNKLLCRVETSSPYKNSL</sequence>
<proteinExistence type="predicted"/>
<organism evidence="2 3">
    <name type="scientific">Metarhizium robertsii</name>
    <dbReference type="NCBI Taxonomy" id="568076"/>
    <lineage>
        <taxon>Eukaryota</taxon>
        <taxon>Fungi</taxon>
        <taxon>Dikarya</taxon>
        <taxon>Ascomycota</taxon>
        <taxon>Pezizomycotina</taxon>
        <taxon>Sordariomycetes</taxon>
        <taxon>Hypocreomycetidae</taxon>
        <taxon>Hypocreales</taxon>
        <taxon>Clavicipitaceae</taxon>
        <taxon>Metarhizium</taxon>
    </lineage>
</organism>
<feature type="chain" id="PRO_5001472431" evidence="1">
    <location>
        <begin position="20"/>
        <end position="152"/>
    </location>
</feature>
<dbReference type="OrthoDB" id="4935860at2759"/>
<feature type="signal peptide" evidence="1">
    <location>
        <begin position="1"/>
        <end position="19"/>
    </location>
</feature>
<evidence type="ECO:0000313" key="3">
    <source>
        <dbReference type="Proteomes" id="UP000030151"/>
    </source>
</evidence>
<evidence type="ECO:0000313" key="2">
    <source>
        <dbReference type="EMBL" id="EXU97576.1"/>
    </source>
</evidence>
<protein>
    <submittedName>
        <fullName evidence="2">Uncharacterized protein</fullName>
    </submittedName>
</protein>